<dbReference type="EMBL" id="ABEU02000017">
    <property type="protein sequence ID" value="PNR36092.1"/>
    <property type="molecule type" value="Genomic_DNA"/>
</dbReference>
<dbReference type="InterPro" id="IPR004827">
    <property type="entry name" value="bZIP"/>
</dbReference>
<feature type="compositionally biased region" description="Basic and acidic residues" evidence="8">
    <location>
        <begin position="124"/>
        <end position="137"/>
    </location>
</feature>
<comment type="subcellular location">
    <subcellularLocation>
        <location evidence="1">Nucleus</location>
    </subcellularLocation>
</comment>
<evidence type="ECO:0000256" key="3">
    <source>
        <dbReference type="ARBA" id="ARBA00023015"/>
    </source>
</evidence>
<reference evidence="10 12" key="1">
    <citation type="journal article" date="2008" name="Science">
        <title>The Physcomitrella genome reveals evolutionary insights into the conquest of land by plants.</title>
        <authorList>
            <person name="Rensing S."/>
            <person name="Lang D."/>
            <person name="Zimmer A."/>
            <person name="Terry A."/>
            <person name="Salamov A."/>
            <person name="Shapiro H."/>
            <person name="Nishiyama T."/>
            <person name="Perroud P.-F."/>
            <person name="Lindquist E."/>
            <person name="Kamisugi Y."/>
            <person name="Tanahashi T."/>
            <person name="Sakakibara K."/>
            <person name="Fujita T."/>
            <person name="Oishi K."/>
            <person name="Shin-I T."/>
            <person name="Kuroki Y."/>
            <person name="Toyoda A."/>
            <person name="Suzuki Y."/>
            <person name="Hashimoto A."/>
            <person name="Yamaguchi K."/>
            <person name="Sugano A."/>
            <person name="Kohara Y."/>
            <person name="Fujiyama A."/>
            <person name="Anterola A."/>
            <person name="Aoki S."/>
            <person name="Ashton N."/>
            <person name="Barbazuk W.B."/>
            <person name="Barker E."/>
            <person name="Bennetzen J."/>
            <person name="Bezanilla M."/>
            <person name="Blankenship R."/>
            <person name="Cho S.H."/>
            <person name="Dutcher S."/>
            <person name="Estelle M."/>
            <person name="Fawcett J.A."/>
            <person name="Gundlach H."/>
            <person name="Hanada K."/>
            <person name="Heyl A."/>
            <person name="Hicks K.A."/>
            <person name="Hugh J."/>
            <person name="Lohr M."/>
            <person name="Mayer K."/>
            <person name="Melkozernov A."/>
            <person name="Murata T."/>
            <person name="Nelson D."/>
            <person name="Pils B."/>
            <person name="Prigge M."/>
            <person name="Reiss B."/>
            <person name="Renner T."/>
            <person name="Rombauts S."/>
            <person name="Rushton P."/>
            <person name="Sanderfoot A."/>
            <person name="Schween G."/>
            <person name="Shiu S.-H."/>
            <person name="Stueber K."/>
            <person name="Theodoulou F.L."/>
            <person name="Tu H."/>
            <person name="Van de Peer Y."/>
            <person name="Verrier P.J."/>
            <person name="Waters E."/>
            <person name="Wood A."/>
            <person name="Yang L."/>
            <person name="Cove D."/>
            <person name="Cuming A."/>
            <person name="Hasebe M."/>
            <person name="Lucas S."/>
            <person name="Mishler D.B."/>
            <person name="Reski R."/>
            <person name="Grigoriev I."/>
            <person name="Quatrano R.S."/>
            <person name="Boore J.L."/>
        </authorList>
    </citation>
    <scope>NUCLEOTIDE SEQUENCE [LARGE SCALE GENOMIC DNA]</scope>
    <source>
        <strain evidence="11 12">cv. Gransden 2004</strain>
    </source>
</reference>
<dbReference type="GO" id="GO:0043565">
    <property type="term" value="F:sequence-specific DNA binding"/>
    <property type="evidence" value="ECO:0000318"/>
    <property type="project" value="GO_Central"/>
</dbReference>
<feature type="region of interest" description="Disordered" evidence="8">
    <location>
        <begin position="187"/>
        <end position="228"/>
    </location>
</feature>
<keyword evidence="6" id="KW-0539">Nucleus</keyword>
<feature type="compositionally biased region" description="Polar residues" evidence="8">
    <location>
        <begin position="606"/>
        <end position="617"/>
    </location>
</feature>
<accession>A0A2K1J3J4</accession>
<evidence type="ECO:0000259" key="9">
    <source>
        <dbReference type="PROSITE" id="PS50217"/>
    </source>
</evidence>
<dbReference type="CDD" id="cd14702">
    <property type="entry name" value="bZIP_plant_GBF1"/>
    <property type="match status" value="1"/>
</dbReference>
<dbReference type="STRING" id="3218.A0A2K1J3J4"/>
<dbReference type="KEGG" id="ppp:112294527"/>
<dbReference type="OrthoDB" id="1928614at2759"/>
<dbReference type="AlphaFoldDB" id="A0A2K1J3J4"/>
<dbReference type="GO" id="GO:0003700">
    <property type="term" value="F:DNA-binding transcription factor activity"/>
    <property type="evidence" value="ECO:0007669"/>
    <property type="project" value="InterPro"/>
</dbReference>
<feature type="domain" description="BZIP" evidence="9">
    <location>
        <begin position="407"/>
        <end position="470"/>
    </location>
</feature>
<evidence type="ECO:0000256" key="2">
    <source>
        <dbReference type="ARBA" id="ARBA00007163"/>
    </source>
</evidence>
<keyword evidence="5" id="KW-0804">Transcription</keyword>
<comment type="similarity">
    <text evidence="2">Belongs to the bZIP family.</text>
</comment>
<feature type="region of interest" description="Disordered" evidence="8">
    <location>
        <begin position="578"/>
        <end position="628"/>
    </location>
</feature>
<protein>
    <recommendedName>
        <fullName evidence="9">BZIP domain-containing protein</fullName>
    </recommendedName>
</protein>
<dbReference type="GO" id="GO:0006355">
    <property type="term" value="P:regulation of DNA-templated transcription"/>
    <property type="evidence" value="ECO:0000318"/>
    <property type="project" value="GO_Central"/>
</dbReference>
<feature type="region of interest" description="Disordered" evidence="8">
    <location>
        <begin position="121"/>
        <end position="173"/>
    </location>
</feature>
<evidence type="ECO:0000313" key="12">
    <source>
        <dbReference type="Proteomes" id="UP000006727"/>
    </source>
</evidence>
<dbReference type="PANTHER" id="PTHR45967">
    <property type="entry name" value="G-BOX-BINDING FACTOR 3-RELATED"/>
    <property type="match status" value="1"/>
</dbReference>
<sequence length="797" mass="85745">MTHALRYCSDSRIMESSGEVIKEPIPSRLASGKEPGRSVKRKRAVSESEQGHKRSHGASGVNSSSRTPSKSKCIKDAGAVNSIAGKRKRSTTVEEDPEMDSEHVMNAAQALFDLFAGAGTFKNDATDSKSGEGKADGVKWAGKKNRSSRSSKRPDDSFKLSSSSTTSATVTDIPEVLDSSASHNHHVVASHPHASQTGAQTVNHEEDSEADADAKSTDMSPCGLGFDRGHRLLSQSSVESTLLDSRAESPSSPLRVLRPEADLIPKVEEELMLQFGFQRNPPLRPVTKPSIFWKLKGEENCIVEVDESKDVKLALKQAQRRKPRAPNVKGQSPMLQGDVLDVPLASSGIVLKEFIEENKFQVPVTLNLFESVKEEIGRAKLGGRELYQTGSSTQGRLRSALSEAEKEARRLRRVQANRESARQTIRRKQVLCEDLARKARELQAEKDNLKLTLEQKVKELKRHQEINRHLKEQIPLQAESLDAPVSSSKGSATASPAPATGPVGGIPMLPYWWAFALAQSVGATQSSGTPQMPGGAVMPPDFNAVFAATVAAFNNGAAMNPNMWMNLVANMSKGQAPGIVAAPDQQPSLAHSAARPAGTPELPQKPSASMSGGTDRSQGLGMSPMTKNYVSASPMKGVANADPVVALSGSSPQTSRKISVGLPSMPSSHQSRGKYQVARLRTPASHSLQRTGSGMTQYHVAGDGTVSTSITLSLGLGSHQLHHPGRTEQMRKPGNLKFFPTIGNGVKGFLGPRVGAFQSEAAAKATEARRRRRELKRTKSLQSQLQHDKKLVSAISL</sequence>
<dbReference type="InterPro" id="IPR045314">
    <property type="entry name" value="bZIP_plant_GBF1"/>
</dbReference>
<dbReference type="GeneID" id="112294527"/>
<feature type="region of interest" description="Disordered" evidence="8">
    <location>
        <begin position="478"/>
        <end position="499"/>
    </location>
</feature>
<keyword evidence="12" id="KW-1185">Reference proteome</keyword>
<feature type="compositionally biased region" description="Low complexity" evidence="8">
    <location>
        <begin position="484"/>
        <end position="499"/>
    </location>
</feature>
<dbReference type="Proteomes" id="UP000006727">
    <property type="component" value="Chromosome 17"/>
</dbReference>
<feature type="compositionally biased region" description="Low complexity" evidence="8">
    <location>
        <begin position="161"/>
        <end position="171"/>
    </location>
</feature>
<gene>
    <name evidence="11" type="primary">LOC112294527</name>
    <name evidence="10" type="ORF">PHYPA_021942</name>
</gene>
<evidence type="ECO:0000313" key="11">
    <source>
        <dbReference type="EnsemblPlants" id="Pp3c17_11650V3.1"/>
    </source>
</evidence>
<dbReference type="Gramene" id="Pp3c17_11650V3.1">
    <property type="protein sequence ID" value="Pp3c17_11650V3.1"/>
    <property type="gene ID" value="Pp3c17_11650"/>
</dbReference>
<keyword evidence="7" id="KW-0175">Coiled coil</keyword>
<dbReference type="PaxDb" id="3218-PP1S105_16V6.1"/>
<keyword evidence="3" id="KW-0805">Transcription regulation</keyword>
<reference evidence="11" key="3">
    <citation type="submission" date="2020-12" db="UniProtKB">
        <authorList>
            <consortium name="EnsemblPlants"/>
        </authorList>
    </citation>
    <scope>IDENTIFICATION</scope>
</reference>
<evidence type="ECO:0000313" key="10">
    <source>
        <dbReference type="EMBL" id="PNR36092.1"/>
    </source>
</evidence>
<dbReference type="PROSITE" id="PS50217">
    <property type="entry name" value="BZIP"/>
    <property type="match status" value="1"/>
</dbReference>
<dbReference type="GO" id="GO:0005634">
    <property type="term" value="C:nucleus"/>
    <property type="evidence" value="ECO:0000318"/>
    <property type="project" value="GO_Central"/>
</dbReference>
<dbReference type="SMART" id="SM00338">
    <property type="entry name" value="BRLZ"/>
    <property type="match status" value="1"/>
</dbReference>
<evidence type="ECO:0000256" key="1">
    <source>
        <dbReference type="ARBA" id="ARBA00004123"/>
    </source>
</evidence>
<proteinExistence type="inferred from homology"/>
<evidence type="ECO:0000256" key="5">
    <source>
        <dbReference type="ARBA" id="ARBA00023163"/>
    </source>
</evidence>
<feature type="region of interest" description="Disordered" evidence="8">
    <location>
        <begin position="648"/>
        <end position="671"/>
    </location>
</feature>
<dbReference type="EnsemblPlants" id="Pp3c17_11650V3.1">
    <property type="protein sequence ID" value="Pp3c17_11650V3.1"/>
    <property type="gene ID" value="Pp3c17_11650"/>
</dbReference>
<dbReference type="PANTHER" id="PTHR45967:SF28">
    <property type="entry name" value="BASIC-LEUCINE ZIPPER (BZIP) TRANSCRIPTION FACTOR FAMILY PROTEIN"/>
    <property type="match status" value="1"/>
</dbReference>
<evidence type="ECO:0000256" key="7">
    <source>
        <dbReference type="SAM" id="Coils"/>
    </source>
</evidence>
<evidence type="ECO:0000256" key="8">
    <source>
        <dbReference type="SAM" id="MobiDB-lite"/>
    </source>
</evidence>
<organism evidence="10">
    <name type="scientific">Physcomitrium patens</name>
    <name type="common">Spreading-leaved earth moss</name>
    <name type="synonym">Physcomitrella patens</name>
    <dbReference type="NCBI Taxonomy" id="3218"/>
    <lineage>
        <taxon>Eukaryota</taxon>
        <taxon>Viridiplantae</taxon>
        <taxon>Streptophyta</taxon>
        <taxon>Embryophyta</taxon>
        <taxon>Bryophyta</taxon>
        <taxon>Bryophytina</taxon>
        <taxon>Bryopsida</taxon>
        <taxon>Funariidae</taxon>
        <taxon>Funariales</taxon>
        <taxon>Funariaceae</taxon>
        <taxon>Physcomitrium</taxon>
    </lineage>
</organism>
<feature type="compositionally biased region" description="Polar residues" evidence="8">
    <location>
        <begin position="648"/>
        <end position="657"/>
    </location>
</feature>
<dbReference type="RefSeq" id="XP_024400833.1">
    <property type="nucleotide sequence ID" value="XM_024545065.2"/>
</dbReference>
<name>A0A2K1J3J4_PHYPA</name>
<keyword evidence="4" id="KW-0238">DNA-binding</keyword>
<feature type="coiled-coil region" evidence="7">
    <location>
        <begin position="394"/>
        <end position="473"/>
    </location>
</feature>
<feature type="region of interest" description="Disordered" evidence="8">
    <location>
        <begin position="17"/>
        <end position="105"/>
    </location>
</feature>
<feature type="compositionally biased region" description="Polar residues" evidence="8">
    <location>
        <begin position="60"/>
        <end position="70"/>
    </location>
</feature>
<evidence type="ECO:0000256" key="6">
    <source>
        <dbReference type="ARBA" id="ARBA00023242"/>
    </source>
</evidence>
<evidence type="ECO:0000256" key="4">
    <source>
        <dbReference type="ARBA" id="ARBA00023125"/>
    </source>
</evidence>
<dbReference type="InterPro" id="IPR044827">
    <property type="entry name" value="GBF-like"/>
</dbReference>
<feature type="compositionally biased region" description="Basic residues" evidence="8">
    <location>
        <begin position="141"/>
        <end position="151"/>
    </location>
</feature>
<reference evidence="10 12" key="2">
    <citation type="journal article" date="2018" name="Plant J.">
        <title>The Physcomitrella patens chromosome-scale assembly reveals moss genome structure and evolution.</title>
        <authorList>
            <person name="Lang D."/>
            <person name="Ullrich K.K."/>
            <person name="Murat F."/>
            <person name="Fuchs J."/>
            <person name="Jenkins J."/>
            <person name="Haas F.B."/>
            <person name="Piednoel M."/>
            <person name="Gundlach H."/>
            <person name="Van Bel M."/>
            <person name="Meyberg R."/>
            <person name="Vives C."/>
            <person name="Morata J."/>
            <person name="Symeonidi A."/>
            <person name="Hiss M."/>
            <person name="Muchero W."/>
            <person name="Kamisugi Y."/>
            <person name="Saleh O."/>
            <person name="Blanc G."/>
            <person name="Decker E.L."/>
            <person name="van Gessel N."/>
            <person name="Grimwood J."/>
            <person name="Hayes R.D."/>
            <person name="Graham S.W."/>
            <person name="Gunter L.E."/>
            <person name="McDaniel S.F."/>
            <person name="Hoernstein S.N.W."/>
            <person name="Larsson A."/>
            <person name="Li F.W."/>
            <person name="Perroud P.F."/>
            <person name="Phillips J."/>
            <person name="Ranjan P."/>
            <person name="Rokshar D.S."/>
            <person name="Rothfels C.J."/>
            <person name="Schneider L."/>
            <person name="Shu S."/>
            <person name="Stevenson D.W."/>
            <person name="Thummler F."/>
            <person name="Tillich M."/>
            <person name="Villarreal Aguilar J.C."/>
            <person name="Widiez T."/>
            <person name="Wong G.K."/>
            <person name="Wymore A."/>
            <person name="Zhang Y."/>
            <person name="Zimmer A.D."/>
            <person name="Quatrano R.S."/>
            <person name="Mayer K.F.X."/>
            <person name="Goodstein D."/>
            <person name="Casacuberta J.M."/>
            <person name="Vandepoele K."/>
            <person name="Reski R."/>
            <person name="Cuming A.C."/>
            <person name="Tuskan G.A."/>
            <person name="Maumus F."/>
            <person name="Salse J."/>
            <person name="Schmutz J."/>
            <person name="Rensing S.A."/>
        </authorList>
    </citation>
    <scope>NUCLEOTIDE SEQUENCE [LARGE SCALE GENOMIC DNA]</scope>
    <source>
        <strain evidence="11 12">cv. Gransden 2004</strain>
    </source>
</reference>